<dbReference type="CDD" id="cd02947">
    <property type="entry name" value="TRX_family"/>
    <property type="match status" value="1"/>
</dbReference>
<dbReference type="RefSeq" id="WP_275684118.1">
    <property type="nucleotide sequence ID" value="NZ_JAJLJH010000007.1"/>
</dbReference>
<organism evidence="3 4">
    <name type="scientific">Scleromatobacter humisilvae</name>
    <dbReference type="NCBI Taxonomy" id="2897159"/>
    <lineage>
        <taxon>Bacteria</taxon>
        <taxon>Pseudomonadati</taxon>
        <taxon>Pseudomonadota</taxon>
        <taxon>Betaproteobacteria</taxon>
        <taxon>Burkholderiales</taxon>
        <taxon>Sphaerotilaceae</taxon>
        <taxon>Scleromatobacter</taxon>
    </lineage>
</organism>
<dbReference type="AlphaFoldDB" id="A0A9X1YP82"/>
<dbReference type="Proteomes" id="UP001139353">
    <property type="component" value="Unassembled WGS sequence"/>
</dbReference>
<reference evidence="3" key="1">
    <citation type="submission" date="2021-11" db="EMBL/GenBank/DDBJ databases">
        <title>BS-T2-15 a new species belonging to the Comamonadaceae family isolated from the soil of a French oak forest.</title>
        <authorList>
            <person name="Mieszkin S."/>
            <person name="Alain K."/>
        </authorList>
    </citation>
    <scope>NUCLEOTIDE SEQUENCE</scope>
    <source>
        <strain evidence="3">BS-T2-15</strain>
    </source>
</reference>
<keyword evidence="1" id="KW-0732">Signal</keyword>
<dbReference type="SUPFAM" id="SSF52833">
    <property type="entry name" value="Thioredoxin-like"/>
    <property type="match status" value="1"/>
</dbReference>
<feature type="signal peptide" evidence="1">
    <location>
        <begin position="1"/>
        <end position="19"/>
    </location>
</feature>
<dbReference type="PROSITE" id="PS51352">
    <property type="entry name" value="THIOREDOXIN_2"/>
    <property type="match status" value="1"/>
</dbReference>
<keyword evidence="4" id="KW-1185">Reference proteome</keyword>
<protein>
    <submittedName>
        <fullName evidence="3">Thioredoxin family protein</fullName>
    </submittedName>
</protein>
<feature type="chain" id="PRO_5040832736" evidence="1">
    <location>
        <begin position="20"/>
        <end position="153"/>
    </location>
</feature>
<evidence type="ECO:0000256" key="1">
    <source>
        <dbReference type="SAM" id="SignalP"/>
    </source>
</evidence>
<dbReference type="EMBL" id="JAJLJH010000007">
    <property type="protein sequence ID" value="MCK9688072.1"/>
    <property type="molecule type" value="Genomic_DNA"/>
</dbReference>
<dbReference type="Gene3D" id="3.40.30.10">
    <property type="entry name" value="Glutaredoxin"/>
    <property type="match status" value="1"/>
</dbReference>
<evidence type="ECO:0000313" key="3">
    <source>
        <dbReference type="EMBL" id="MCK9688072.1"/>
    </source>
</evidence>
<sequence length="153" mass="16350">MKKILLSLALSLSAGLAVAADRPYDEQADAKAQIATALHDAAAAKEPVLLIFGANWCPDCRALDHSLKTGRNAELMGKFKVVKVDVGHFDHNVDVSTAYGNATKKGIPSAVIVSPDNKILFMTKAGELADARSMSDDGIYEFFTKAEAASRQQ</sequence>
<name>A0A9X1YP82_9BURK</name>
<proteinExistence type="predicted"/>
<dbReference type="Pfam" id="PF13899">
    <property type="entry name" value="Thioredoxin_7"/>
    <property type="match status" value="1"/>
</dbReference>
<comment type="caution">
    <text evidence="3">The sequence shown here is derived from an EMBL/GenBank/DDBJ whole genome shotgun (WGS) entry which is preliminary data.</text>
</comment>
<evidence type="ECO:0000259" key="2">
    <source>
        <dbReference type="PROSITE" id="PS51352"/>
    </source>
</evidence>
<evidence type="ECO:0000313" key="4">
    <source>
        <dbReference type="Proteomes" id="UP001139353"/>
    </source>
</evidence>
<dbReference type="InterPro" id="IPR036249">
    <property type="entry name" value="Thioredoxin-like_sf"/>
</dbReference>
<dbReference type="InterPro" id="IPR013766">
    <property type="entry name" value="Thioredoxin_domain"/>
</dbReference>
<feature type="domain" description="Thioredoxin" evidence="2">
    <location>
        <begin position="12"/>
        <end position="148"/>
    </location>
</feature>
<accession>A0A9X1YP82</accession>
<gene>
    <name evidence="3" type="ORF">LPC04_20400</name>
</gene>